<organism evidence="1 2">
    <name type="scientific">Halorhabdus tiamatea SARL4B</name>
    <dbReference type="NCBI Taxonomy" id="1033806"/>
    <lineage>
        <taxon>Archaea</taxon>
        <taxon>Methanobacteriati</taxon>
        <taxon>Methanobacteriota</taxon>
        <taxon>Stenosarchaea group</taxon>
        <taxon>Halobacteria</taxon>
        <taxon>Halobacteriales</taxon>
        <taxon>Haloarculaceae</taxon>
        <taxon>Halorhabdus</taxon>
    </lineage>
</organism>
<dbReference type="Pfam" id="PF04410">
    <property type="entry name" value="Gar1"/>
    <property type="match status" value="1"/>
</dbReference>
<dbReference type="InterPro" id="IPR009000">
    <property type="entry name" value="Transl_B-barrel_sf"/>
</dbReference>
<evidence type="ECO:0000313" key="1">
    <source>
        <dbReference type="EMBL" id="CCQ34380.1"/>
    </source>
</evidence>
<dbReference type="GO" id="GO:0042254">
    <property type="term" value="P:ribosome biogenesis"/>
    <property type="evidence" value="ECO:0007669"/>
    <property type="project" value="InterPro"/>
</dbReference>
<evidence type="ECO:0000313" key="2">
    <source>
        <dbReference type="Proteomes" id="UP000015381"/>
    </source>
</evidence>
<dbReference type="SUPFAM" id="SSF50447">
    <property type="entry name" value="Translation proteins"/>
    <property type="match status" value="1"/>
</dbReference>
<dbReference type="GO" id="GO:1990904">
    <property type="term" value="C:ribonucleoprotein complex"/>
    <property type="evidence" value="ECO:0007669"/>
    <property type="project" value="UniProtKB-KW"/>
</dbReference>
<reference evidence="1 2" key="1">
    <citation type="journal article" date="2014" name="Environ. Microbiol.">
        <title>Halorhabdus tiamatea: proteogenomics and glycosidase activity measurements identify the first cultivated euryarchaeon from a deep-sea anoxic brine lake as potential polysaccharide degrader.</title>
        <authorList>
            <person name="Werner J."/>
            <person name="Ferrer M."/>
            <person name="Michel G."/>
            <person name="Mann A.J."/>
            <person name="Huang S."/>
            <person name="Juarez S."/>
            <person name="Ciordia S."/>
            <person name="Albar J.P."/>
            <person name="Alcaide M."/>
            <person name="La Cono V."/>
            <person name="Yakimov M.M."/>
            <person name="Antunes A."/>
            <person name="Taborda M."/>
            <person name="Da Costa M.S."/>
            <person name="Amann R.I."/>
            <person name="Gloeckner F.O."/>
            <person name="Golyshina O.V."/>
            <person name="Golyshin P.N."/>
            <person name="Teeling H."/>
        </authorList>
    </citation>
    <scope>NUCLEOTIDE SEQUENCE [LARGE SCALE GENOMIC DNA]</scope>
    <source>
        <strain evidence="2">SARL4B</strain>
    </source>
</reference>
<dbReference type="EMBL" id="HF571520">
    <property type="protein sequence ID" value="CCQ34380.1"/>
    <property type="molecule type" value="Genomic_DNA"/>
</dbReference>
<protein>
    <submittedName>
        <fullName evidence="1">RNA modification ribonucleoprotein complex protein Gar1</fullName>
    </submittedName>
</protein>
<dbReference type="Gene3D" id="2.40.10.230">
    <property type="entry name" value="Probable tRNA pseudouridine synthase domain"/>
    <property type="match status" value="1"/>
</dbReference>
<dbReference type="NCBIfam" id="NF009628">
    <property type="entry name" value="PRK13149.1-2"/>
    <property type="match status" value="1"/>
</dbReference>
<dbReference type="GO" id="GO:0001522">
    <property type="term" value="P:pseudouridine synthesis"/>
    <property type="evidence" value="ECO:0007669"/>
    <property type="project" value="InterPro"/>
</dbReference>
<keyword evidence="1" id="KW-0687">Ribonucleoprotein</keyword>
<dbReference type="HOGENOM" id="CLU_165884_3_1_2"/>
<accession>S6D3M8</accession>
<name>S6D3M8_9EURY</name>
<dbReference type="Proteomes" id="UP000015381">
    <property type="component" value="Chromosome I"/>
</dbReference>
<dbReference type="KEGG" id="hti:HTIA_2269"/>
<gene>
    <name evidence="1" type="ORF">HTIA_2269</name>
</gene>
<proteinExistence type="predicted"/>
<dbReference type="InterPro" id="IPR007504">
    <property type="entry name" value="H/ACA_rnp_Gar1/Naf1"/>
</dbReference>
<sequence>MAVVQCPEETHPDIGTMVIDESLDTVGRVVDVFGPVERPYLAVSPVDSVHPPALVGQPLYYR</sequence>
<dbReference type="AlphaFoldDB" id="S6D3M8"/>
<keyword evidence="2" id="KW-1185">Reference proteome</keyword>
<dbReference type="InterPro" id="IPR038664">
    <property type="entry name" value="Gar1/Naf1_Cbf5-bd_sf"/>
</dbReference>